<proteinExistence type="predicted"/>
<gene>
    <name evidence="2" type="ORF">GCM10010238_57150</name>
</gene>
<evidence type="ECO:0000256" key="1">
    <source>
        <dbReference type="SAM" id="MobiDB-lite"/>
    </source>
</evidence>
<organism evidence="2 3">
    <name type="scientific">Streptomyces griseoviridis</name>
    <dbReference type="NCBI Taxonomy" id="45398"/>
    <lineage>
        <taxon>Bacteria</taxon>
        <taxon>Bacillati</taxon>
        <taxon>Actinomycetota</taxon>
        <taxon>Actinomycetes</taxon>
        <taxon>Kitasatosporales</taxon>
        <taxon>Streptomycetaceae</taxon>
        <taxon>Streptomyces</taxon>
    </lineage>
</organism>
<accession>A0A918GUZ6</accession>
<feature type="region of interest" description="Disordered" evidence="1">
    <location>
        <begin position="1"/>
        <end position="42"/>
    </location>
</feature>
<dbReference type="EMBL" id="BMSL01000024">
    <property type="protein sequence ID" value="GGS60562.1"/>
    <property type="molecule type" value="Genomic_DNA"/>
</dbReference>
<evidence type="ECO:0000313" key="2">
    <source>
        <dbReference type="EMBL" id="GGS60562.1"/>
    </source>
</evidence>
<evidence type="ECO:0000313" key="3">
    <source>
        <dbReference type="Proteomes" id="UP000653493"/>
    </source>
</evidence>
<protein>
    <submittedName>
        <fullName evidence="2">Uncharacterized protein</fullName>
    </submittedName>
</protein>
<feature type="compositionally biased region" description="Basic and acidic residues" evidence="1">
    <location>
        <begin position="23"/>
        <end position="32"/>
    </location>
</feature>
<dbReference type="Proteomes" id="UP000653493">
    <property type="component" value="Unassembled WGS sequence"/>
</dbReference>
<dbReference type="AlphaFoldDB" id="A0A918GUZ6"/>
<keyword evidence="3" id="KW-1185">Reference proteome</keyword>
<reference evidence="2" key="2">
    <citation type="submission" date="2020-09" db="EMBL/GenBank/DDBJ databases">
        <authorList>
            <person name="Sun Q."/>
            <person name="Ohkuma M."/>
        </authorList>
    </citation>
    <scope>NUCLEOTIDE SEQUENCE</scope>
    <source>
        <strain evidence="2">JCM 4234</strain>
    </source>
</reference>
<comment type="caution">
    <text evidence="2">The sequence shown here is derived from an EMBL/GenBank/DDBJ whole genome shotgun (WGS) entry which is preliminary data.</text>
</comment>
<reference evidence="2" key="1">
    <citation type="journal article" date="2014" name="Int. J. Syst. Evol. Microbiol.">
        <title>Complete genome sequence of Corynebacterium casei LMG S-19264T (=DSM 44701T), isolated from a smear-ripened cheese.</title>
        <authorList>
            <consortium name="US DOE Joint Genome Institute (JGI-PGF)"/>
            <person name="Walter F."/>
            <person name="Albersmeier A."/>
            <person name="Kalinowski J."/>
            <person name="Ruckert C."/>
        </authorList>
    </citation>
    <scope>NUCLEOTIDE SEQUENCE</scope>
    <source>
        <strain evidence="2">JCM 4234</strain>
    </source>
</reference>
<name>A0A918GUZ6_STRGD</name>
<sequence>MRPAYAGRPRRRGRLSAGGGETACRDGARHGTDSPQNRPSVRESVLHGCPFVLRQVTAVFRRAGSGGVKSGCVARSGAGAAVTGQVAAGAQRT</sequence>